<dbReference type="VEuPathDB" id="ToxoDB:TGARI_280560A"/>
<keyword evidence="3" id="KW-0274">FAD</keyword>
<dbReference type="GO" id="GO:0019646">
    <property type="term" value="P:aerobic electron transport chain"/>
    <property type="evidence" value="ECO:0007669"/>
    <property type="project" value="TreeGrafter"/>
</dbReference>
<dbReference type="EMBL" id="AGQS02004356">
    <property type="protein sequence ID" value="KYF44602.1"/>
    <property type="molecule type" value="Genomic_DNA"/>
</dbReference>
<dbReference type="InterPro" id="IPR036188">
    <property type="entry name" value="FAD/NAD-bd_sf"/>
</dbReference>
<comment type="cofactor">
    <cofactor evidence="1">
        <name>FAD</name>
        <dbReference type="ChEBI" id="CHEBI:57692"/>
    </cofactor>
</comment>
<evidence type="ECO:0000256" key="2">
    <source>
        <dbReference type="ARBA" id="ARBA00022630"/>
    </source>
</evidence>
<dbReference type="AlphaFoldDB" id="A0A139Y0Q4"/>
<keyword evidence="2" id="KW-0285">Flavoprotein</keyword>
<comment type="caution">
    <text evidence="5">The sequence shown here is derived from an EMBL/GenBank/DDBJ whole genome shotgun (WGS) entry which is preliminary data.</text>
</comment>
<reference evidence="5 6" key="1">
    <citation type="journal article" date="2016" name="Nat. Commun.">
        <title>Local admixture of amplified and diversified secreted pathogenesis determinants shapes mosaic Toxoplasma gondii genomes.</title>
        <authorList>
            <person name="Lorenzi H."/>
            <person name="Khan A."/>
            <person name="Behnke M.S."/>
            <person name="Namasivayam S."/>
            <person name="Swapna L.S."/>
            <person name="Hadjithomas M."/>
            <person name="Karamycheva S."/>
            <person name="Pinney D."/>
            <person name="Brunk B.P."/>
            <person name="Ajioka J.W."/>
            <person name="Ajzenberg D."/>
            <person name="Boothroyd J.C."/>
            <person name="Boyle J.P."/>
            <person name="Darde M.L."/>
            <person name="Diaz-Miranda M.A."/>
            <person name="Dubey J.P."/>
            <person name="Fritz H.M."/>
            <person name="Gennari S.M."/>
            <person name="Gregory B.D."/>
            <person name="Kim K."/>
            <person name="Saeij J.P."/>
            <person name="Su C."/>
            <person name="White M.W."/>
            <person name="Zhu X.Q."/>
            <person name="Howe D.K."/>
            <person name="Rosenthal B.M."/>
            <person name="Grigg M.E."/>
            <person name="Parkinson J."/>
            <person name="Liu L."/>
            <person name="Kissinger J.C."/>
            <person name="Roos D.S."/>
            <person name="Sibley L.D."/>
        </authorList>
    </citation>
    <scope>NUCLEOTIDE SEQUENCE [LARGE SCALE GENOMIC DNA]</scope>
    <source>
        <strain evidence="5 6">ARI</strain>
    </source>
</reference>
<sequence length="123" mass="13276">MKQSGRGGCSGQGARSISRDLVLVGGGSSHLFVMKDWAKQPEKGMRLTLVSADTDTPYKGLLPGLLAGAYTRDQAHVDLLQLCQVAGGRFVRASVLGVDRERKLIFCDDGRPPLRYDVLSVDT</sequence>
<dbReference type="Proteomes" id="UP000074247">
    <property type="component" value="Unassembled WGS sequence"/>
</dbReference>
<evidence type="ECO:0000256" key="3">
    <source>
        <dbReference type="ARBA" id="ARBA00022827"/>
    </source>
</evidence>
<dbReference type="InterPro" id="IPR051169">
    <property type="entry name" value="NADH-Q_oxidoreductase"/>
</dbReference>
<keyword evidence="5" id="KW-0808">Transferase</keyword>
<keyword evidence="5" id="KW-0418">Kinase</keyword>
<name>A0A139Y0Q4_TOXGO</name>
<gene>
    <name evidence="5" type="ORF">TGARI_280560A</name>
</gene>
<dbReference type="SUPFAM" id="SSF51905">
    <property type="entry name" value="FAD/NAD(P)-binding domain"/>
    <property type="match status" value="1"/>
</dbReference>
<dbReference type="Gene3D" id="3.50.50.100">
    <property type="match status" value="1"/>
</dbReference>
<dbReference type="PANTHER" id="PTHR42913">
    <property type="entry name" value="APOPTOSIS-INDUCING FACTOR 1"/>
    <property type="match status" value="1"/>
</dbReference>
<keyword evidence="4" id="KW-0560">Oxidoreductase</keyword>
<dbReference type="GO" id="GO:0003955">
    <property type="term" value="F:NAD(P)H dehydrogenase (quinone) activity"/>
    <property type="evidence" value="ECO:0007669"/>
    <property type="project" value="TreeGrafter"/>
</dbReference>
<evidence type="ECO:0000313" key="5">
    <source>
        <dbReference type="EMBL" id="KYF44602.1"/>
    </source>
</evidence>
<proteinExistence type="predicted"/>
<evidence type="ECO:0000256" key="4">
    <source>
        <dbReference type="ARBA" id="ARBA00023002"/>
    </source>
</evidence>
<organism evidence="5 6">
    <name type="scientific">Toxoplasma gondii ARI</name>
    <dbReference type="NCBI Taxonomy" id="1074872"/>
    <lineage>
        <taxon>Eukaryota</taxon>
        <taxon>Sar</taxon>
        <taxon>Alveolata</taxon>
        <taxon>Apicomplexa</taxon>
        <taxon>Conoidasida</taxon>
        <taxon>Coccidia</taxon>
        <taxon>Eucoccidiorida</taxon>
        <taxon>Eimeriorina</taxon>
        <taxon>Sarcocystidae</taxon>
        <taxon>Toxoplasma</taxon>
    </lineage>
</organism>
<dbReference type="GO" id="GO:0016301">
    <property type="term" value="F:kinase activity"/>
    <property type="evidence" value="ECO:0007669"/>
    <property type="project" value="UniProtKB-KW"/>
</dbReference>
<evidence type="ECO:0000256" key="1">
    <source>
        <dbReference type="ARBA" id="ARBA00001974"/>
    </source>
</evidence>
<dbReference type="PANTHER" id="PTHR42913:SF9">
    <property type="entry name" value="SLR1591 PROTEIN"/>
    <property type="match status" value="1"/>
</dbReference>
<feature type="non-terminal residue" evidence="5">
    <location>
        <position position="123"/>
    </location>
</feature>
<evidence type="ECO:0000313" key="6">
    <source>
        <dbReference type="Proteomes" id="UP000074247"/>
    </source>
</evidence>
<protein>
    <submittedName>
        <fullName evidence="5">Selenide, water dikinase</fullName>
    </submittedName>
</protein>
<accession>A0A139Y0Q4</accession>